<dbReference type="GO" id="GO:0003755">
    <property type="term" value="F:peptidyl-prolyl cis-trans isomerase activity"/>
    <property type="evidence" value="ECO:0007669"/>
    <property type="project" value="UniProtKB-KW"/>
</dbReference>
<dbReference type="OrthoDB" id="1424215at2"/>
<keyword evidence="6" id="KW-0732">Signal</keyword>
<dbReference type="Proteomes" id="UP000305939">
    <property type="component" value="Unassembled WGS sequence"/>
</dbReference>
<feature type="region of interest" description="Disordered" evidence="5">
    <location>
        <begin position="240"/>
        <end position="325"/>
    </location>
</feature>
<evidence type="ECO:0000256" key="6">
    <source>
        <dbReference type="SAM" id="SignalP"/>
    </source>
</evidence>
<keyword evidence="4" id="KW-0413">Isomerase</keyword>
<keyword evidence="3 4" id="KW-0697">Rotamase</keyword>
<dbReference type="Pfam" id="PF00254">
    <property type="entry name" value="FKBP_C"/>
    <property type="match status" value="1"/>
</dbReference>
<evidence type="ECO:0000256" key="2">
    <source>
        <dbReference type="ARBA" id="ARBA00013194"/>
    </source>
</evidence>
<dbReference type="EC" id="5.2.1.8" evidence="2 4"/>
<organism evidence="8 9">
    <name type="scientific">Robertkochia marina</name>
    <dbReference type="NCBI Taxonomy" id="1227945"/>
    <lineage>
        <taxon>Bacteria</taxon>
        <taxon>Pseudomonadati</taxon>
        <taxon>Bacteroidota</taxon>
        <taxon>Flavobacteriia</taxon>
        <taxon>Flavobacteriales</taxon>
        <taxon>Flavobacteriaceae</taxon>
        <taxon>Robertkochia</taxon>
    </lineage>
</organism>
<gene>
    <name evidence="8" type="ORF">E7Z59_14970</name>
</gene>
<name>A0A4S3LXF8_9FLAO</name>
<accession>A0A4S3LXF8</accession>
<feature type="chain" id="PRO_5020868682" description="peptidylprolyl isomerase" evidence="6">
    <location>
        <begin position="22"/>
        <end position="325"/>
    </location>
</feature>
<comment type="catalytic activity">
    <reaction evidence="1 4">
        <text>[protein]-peptidylproline (omega=180) = [protein]-peptidylproline (omega=0)</text>
        <dbReference type="Rhea" id="RHEA:16237"/>
        <dbReference type="Rhea" id="RHEA-COMP:10747"/>
        <dbReference type="Rhea" id="RHEA-COMP:10748"/>
        <dbReference type="ChEBI" id="CHEBI:83833"/>
        <dbReference type="ChEBI" id="CHEBI:83834"/>
        <dbReference type="EC" id="5.2.1.8"/>
    </reaction>
</comment>
<keyword evidence="9" id="KW-1185">Reference proteome</keyword>
<evidence type="ECO:0000256" key="1">
    <source>
        <dbReference type="ARBA" id="ARBA00000971"/>
    </source>
</evidence>
<feature type="compositionally biased region" description="Basic and acidic residues" evidence="5">
    <location>
        <begin position="256"/>
        <end position="270"/>
    </location>
</feature>
<dbReference type="InterPro" id="IPR001179">
    <property type="entry name" value="PPIase_FKBP_dom"/>
</dbReference>
<feature type="signal peptide" evidence="6">
    <location>
        <begin position="1"/>
        <end position="21"/>
    </location>
</feature>
<feature type="domain" description="PPIase FKBP-type" evidence="7">
    <location>
        <begin position="121"/>
        <end position="233"/>
    </location>
</feature>
<feature type="compositionally biased region" description="Acidic residues" evidence="5">
    <location>
        <begin position="281"/>
        <end position="293"/>
    </location>
</feature>
<dbReference type="SUPFAM" id="SSF54534">
    <property type="entry name" value="FKBP-like"/>
    <property type="match status" value="1"/>
</dbReference>
<dbReference type="Gene3D" id="3.10.50.40">
    <property type="match status" value="1"/>
</dbReference>
<dbReference type="EMBL" id="SSMC01000004">
    <property type="protein sequence ID" value="THD65875.1"/>
    <property type="molecule type" value="Genomic_DNA"/>
</dbReference>
<dbReference type="InterPro" id="IPR046357">
    <property type="entry name" value="PPIase_dom_sf"/>
</dbReference>
<dbReference type="PROSITE" id="PS51257">
    <property type="entry name" value="PROKAR_LIPOPROTEIN"/>
    <property type="match status" value="1"/>
</dbReference>
<evidence type="ECO:0000313" key="9">
    <source>
        <dbReference type="Proteomes" id="UP000305939"/>
    </source>
</evidence>
<dbReference type="PROSITE" id="PS50059">
    <property type="entry name" value="FKBP_PPIASE"/>
    <property type="match status" value="1"/>
</dbReference>
<dbReference type="AlphaFoldDB" id="A0A4S3LXF8"/>
<comment type="caution">
    <text evidence="8">The sequence shown here is derived from an EMBL/GenBank/DDBJ whole genome shotgun (WGS) entry which is preliminary data.</text>
</comment>
<evidence type="ECO:0000313" key="8">
    <source>
        <dbReference type="EMBL" id="THD65875.1"/>
    </source>
</evidence>
<reference evidence="8 9" key="1">
    <citation type="submission" date="2019-04" db="EMBL/GenBank/DDBJ databases">
        <title>Draft genome sequence of Robertkochia marina CC-AMO-30D.</title>
        <authorList>
            <person name="Hameed A."/>
            <person name="Lin S.-Y."/>
            <person name="Shahina M."/>
            <person name="Lai W.-A."/>
            <person name="Young C.-C."/>
        </authorList>
    </citation>
    <scope>NUCLEOTIDE SEQUENCE [LARGE SCALE GENOMIC DNA]</scope>
    <source>
        <strain evidence="8 9">CC-AMO-30D</strain>
    </source>
</reference>
<proteinExistence type="predicted"/>
<evidence type="ECO:0000256" key="3">
    <source>
        <dbReference type="ARBA" id="ARBA00023110"/>
    </source>
</evidence>
<evidence type="ECO:0000256" key="4">
    <source>
        <dbReference type="PROSITE-ProRule" id="PRU00277"/>
    </source>
</evidence>
<evidence type="ECO:0000256" key="5">
    <source>
        <dbReference type="SAM" id="MobiDB-lite"/>
    </source>
</evidence>
<dbReference type="RefSeq" id="WP_136337158.1">
    <property type="nucleotide sequence ID" value="NZ_QXMP01000024.1"/>
</dbReference>
<sequence>MMKITKLLPGLLLGLSIIACNNDDDNNNIEPPRDVNEVRVENNDTIVAYLQSHFYNYAEFENPPADFDYQIRFDSITDANRDTVIPLIDQVVVREYNFQNVAHNLYVLVVREGVGEKAKLGHAVLHDYEGSLLNGEVFDQTFTPRLANTLRVSTDGFNINATGAFIEGFNRIFQELGIGTGFVENGDGTITWNQDYGIGAVFIPSGLGYFNASQPGIPAYSPLIFKVDLYNFEDEDQDLTVAGGQGRSTPDTVPSHLEDVDGDGDPRNDDTDGDGIANFADPDDDGDGVLTEFEYDKDGDGIPDDYNNDGTPDYLDPDYPTVENN</sequence>
<protein>
    <recommendedName>
        <fullName evidence="2 4">peptidylprolyl isomerase</fullName>
        <ecNumber evidence="2 4">5.2.1.8</ecNumber>
    </recommendedName>
</protein>
<evidence type="ECO:0000259" key="7">
    <source>
        <dbReference type="PROSITE" id="PS50059"/>
    </source>
</evidence>